<feature type="non-terminal residue" evidence="1">
    <location>
        <position position="32"/>
    </location>
</feature>
<dbReference type="InterPro" id="IPR020285">
    <property type="entry name" value="Gp17"/>
</dbReference>
<dbReference type="EMBL" id="BARS01049593">
    <property type="protein sequence ID" value="GAG34679.1"/>
    <property type="molecule type" value="Genomic_DNA"/>
</dbReference>
<protein>
    <submittedName>
        <fullName evidence="1">Uncharacterized protein</fullName>
    </submittedName>
</protein>
<reference evidence="1" key="1">
    <citation type="journal article" date="2014" name="Front. Microbiol.">
        <title>High frequency of phylogenetically diverse reductive dehalogenase-homologous genes in deep subseafloor sedimentary metagenomes.</title>
        <authorList>
            <person name="Kawai M."/>
            <person name="Futagami T."/>
            <person name="Toyoda A."/>
            <person name="Takaki Y."/>
            <person name="Nishi S."/>
            <person name="Hori S."/>
            <person name="Arai W."/>
            <person name="Tsubouchi T."/>
            <person name="Morono Y."/>
            <person name="Uchiyama I."/>
            <person name="Ito T."/>
            <person name="Fujiyama A."/>
            <person name="Inagaki F."/>
            <person name="Takami H."/>
        </authorList>
    </citation>
    <scope>NUCLEOTIDE SEQUENCE</scope>
    <source>
        <strain evidence="1">Expedition CK06-06</strain>
    </source>
</reference>
<accession>X0WUL1</accession>
<dbReference type="AlphaFoldDB" id="X0WUL1"/>
<name>X0WUL1_9ZZZZ</name>
<organism evidence="1">
    <name type="scientific">marine sediment metagenome</name>
    <dbReference type="NCBI Taxonomy" id="412755"/>
    <lineage>
        <taxon>unclassified sequences</taxon>
        <taxon>metagenomes</taxon>
        <taxon>ecological metagenomes</taxon>
    </lineage>
</organism>
<comment type="caution">
    <text evidence="1">The sequence shown here is derived from an EMBL/GenBank/DDBJ whole genome shotgun (WGS) entry which is preliminary data.</text>
</comment>
<dbReference type="Pfam" id="PF17420">
    <property type="entry name" value="GP17"/>
    <property type="match status" value="1"/>
</dbReference>
<evidence type="ECO:0000313" key="1">
    <source>
        <dbReference type="EMBL" id="GAG34679.1"/>
    </source>
</evidence>
<proteinExistence type="predicted"/>
<sequence>MPKKGDLQVWWIPQVPMKAFTVPVKTVEEAKL</sequence>
<gene>
    <name evidence="1" type="ORF">S01H1_74163</name>
</gene>